<feature type="region of interest" description="Disordered" evidence="1">
    <location>
        <begin position="18"/>
        <end position="50"/>
    </location>
</feature>
<dbReference type="Proteomes" id="UP000647235">
    <property type="component" value="Unassembled WGS sequence"/>
</dbReference>
<reference evidence="2 3" key="1">
    <citation type="submission" date="2020-08" db="EMBL/GenBank/DDBJ databases">
        <title>Genome public.</title>
        <authorList>
            <person name="Liu C."/>
            <person name="Sun Q."/>
        </authorList>
    </citation>
    <scope>NUCLEOTIDE SEQUENCE [LARGE SCALE GENOMIC DNA]</scope>
    <source>
        <strain evidence="2 3">NSJ-36</strain>
    </source>
</reference>
<dbReference type="Pfam" id="PF04464">
    <property type="entry name" value="Glyphos_transf"/>
    <property type="match status" value="1"/>
</dbReference>
<protein>
    <submittedName>
        <fullName evidence="2">CDP-glycerol glycerophosphotransferase family protein</fullName>
    </submittedName>
</protein>
<sequence>MKEGDWLGEGFLKHAASVMEDEKEQQIEEPEAESESQIESEDEHEEEHETKGVVLQNEIMNPGEVSVLLPVQYCDNLLVSEKPKKHILSKKVIKGTYGVDITKNYWALQTALPGAVIRTACLKTYTFNTEIMFEYDTDVLLRILNNEKKYLVTDRAEYYYFDPKENQVLYHIPAHYSQWYEESAEKYLLPLLRDSEDSLFIQNYAVYYVLNRFLCNLDNRNKKQLLGKKFDKYLEVVKEIFGFVDDYYLTNQDLHKYLSKNPQILCMFLRIKYGIDNVKYEYRQEIDPETEEKDLVMYFNGNRISSVNSHYFSIGMMNYVDGKVWLDGSLISIFAQGGIDFYAEFNGKMIKVEDTDSYSLTKYFGVPAYRRITYHLELPLNPNKKNQAVRFYAKDKNDKYQLRITFSDHWAKLSKIPRYSYWHFNKYLCHHAENSIVFKKANIVNVLKREIQFQLNLLKINSKYSRHALALRWLYWITRPYFKKKKIWLMLDKLYKGGDSCEYLYRYSAKLEDGVTRYYVIDKKTPDYKKLKKDGYKPLATNSLMHQLAFLNADLVLITNSHLFPFNGFRKEKSKYFRGLCNFSSMCLQHGLSVQKCAMAQRRIIDNTTGYFLASKYEYENLSKHAYGYQNFDVLKLTGIGRYDGLISNDQKQILLSPTWRMYNALPVTTSEGDQRGYNPEFKNSTYYQVYNNLINHKRLIDCAKKTGYKIKFLLHPILSSQADDFTPNEEVEVIPSVGDLSYEKILTESSLMVTDYSGVQFDFAYMRKPIVYFHPEELPPHYEDGIFFYDTMGFGEICTKTEQLVDLLCEYMQNNCVMKEKYVKRADDFFVYKDYNNCKRIYKEIMKSQKQIDIDKMRK</sequence>
<accession>A0ABR7EXW6</accession>
<dbReference type="EMBL" id="JACOOY010000021">
    <property type="protein sequence ID" value="MBC5666189.1"/>
    <property type="molecule type" value="Genomic_DNA"/>
</dbReference>
<proteinExistence type="predicted"/>
<comment type="caution">
    <text evidence="2">The sequence shown here is derived from an EMBL/GenBank/DDBJ whole genome shotgun (WGS) entry which is preliminary data.</text>
</comment>
<evidence type="ECO:0000313" key="3">
    <source>
        <dbReference type="Proteomes" id="UP000647235"/>
    </source>
</evidence>
<dbReference type="Gene3D" id="3.40.50.12580">
    <property type="match status" value="1"/>
</dbReference>
<keyword evidence="3" id="KW-1185">Reference proteome</keyword>
<gene>
    <name evidence="2" type="ORF">H8S07_13195</name>
</gene>
<dbReference type="InterPro" id="IPR043148">
    <property type="entry name" value="TagF_C"/>
</dbReference>
<evidence type="ECO:0000256" key="1">
    <source>
        <dbReference type="SAM" id="MobiDB-lite"/>
    </source>
</evidence>
<feature type="compositionally biased region" description="Acidic residues" evidence="1">
    <location>
        <begin position="19"/>
        <end position="46"/>
    </location>
</feature>
<dbReference type="SUPFAM" id="SSF53756">
    <property type="entry name" value="UDP-Glycosyltransferase/glycogen phosphorylase"/>
    <property type="match status" value="1"/>
</dbReference>
<evidence type="ECO:0000313" key="2">
    <source>
        <dbReference type="EMBL" id="MBC5666189.1"/>
    </source>
</evidence>
<name>A0ABR7EXW6_9FIRM</name>
<dbReference type="InterPro" id="IPR007554">
    <property type="entry name" value="Glycerophosphate_synth"/>
</dbReference>
<organism evidence="2 3">
    <name type="scientific">Dorea hominis</name>
    <dbReference type="NCBI Taxonomy" id="2763040"/>
    <lineage>
        <taxon>Bacteria</taxon>
        <taxon>Bacillati</taxon>
        <taxon>Bacillota</taxon>
        <taxon>Clostridia</taxon>
        <taxon>Lachnospirales</taxon>
        <taxon>Lachnospiraceae</taxon>
        <taxon>Dorea</taxon>
    </lineage>
</organism>